<dbReference type="EMBL" id="KI546166">
    <property type="protein sequence ID" value="EST41915.1"/>
    <property type="molecule type" value="Genomic_DNA"/>
</dbReference>
<evidence type="ECO:0000313" key="3">
    <source>
        <dbReference type="Proteomes" id="UP000018208"/>
    </source>
</evidence>
<dbReference type="VEuPathDB" id="GiardiaDB:SS50377_22596"/>
<gene>
    <name evidence="1" type="ORF">SS50377_18219</name>
    <name evidence="2" type="ORF">SS50377_22596</name>
</gene>
<dbReference type="Proteomes" id="UP000018208">
    <property type="component" value="Unassembled WGS sequence"/>
</dbReference>
<dbReference type="AlphaFoldDB" id="V6LBQ4"/>
<keyword evidence="3" id="KW-1185">Reference proteome</keyword>
<evidence type="ECO:0000313" key="2">
    <source>
        <dbReference type="EMBL" id="KAH0574979.1"/>
    </source>
</evidence>
<evidence type="ECO:0000313" key="1">
    <source>
        <dbReference type="EMBL" id="EST41915.1"/>
    </source>
</evidence>
<reference evidence="1 2" key="1">
    <citation type="journal article" date="2014" name="PLoS Genet.">
        <title>The Genome of Spironucleus salmonicida Highlights a Fish Pathogen Adapted to Fluctuating Environments.</title>
        <authorList>
            <person name="Xu F."/>
            <person name="Jerlstrom-Hultqvist J."/>
            <person name="Einarsson E."/>
            <person name="Astvaldsson A."/>
            <person name="Svard S.G."/>
            <person name="Andersson J.O."/>
        </authorList>
    </citation>
    <scope>NUCLEOTIDE SEQUENCE</scope>
    <source>
        <strain evidence="2">ATCC 50377</strain>
    </source>
</reference>
<proteinExistence type="predicted"/>
<sequence length="154" mass="18298">MKAESNCSEQYSLFFQAQQKSHTAFRKINHIMKSHKQSLTKISNKAIQDISSQNMKNMNIPHYLLDEDRNIKSVIDIFEYLFPDVEKYTELEKQSELVKLIGVEFIKPDSQIYTTKREIPLQLQMQDLRMSKLKEEKKLRREELLAKVKAQNEF</sequence>
<dbReference type="EMBL" id="AUWU02000003">
    <property type="protein sequence ID" value="KAH0574979.1"/>
    <property type="molecule type" value="Genomic_DNA"/>
</dbReference>
<organism evidence="1">
    <name type="scientific">Spironucleus salmonicida</name>
    <dbReference type="NCBI Taxonomy" id="348837"/>
    <lineage>
        <taxon>Eukaryota</taxon>
        <taxon>Metamonada</taxon>
        <taxon>Diplomonadida</taxon>
        <taxon>Hexamitidae</taxon>
        <taxon>Hexamitinae</taxon>
        <taxon>Spironucleus</taxon>
    </lineage>
</organism>
<accession>V6LBQ4</accession>
<reference evidence="2" key="2">
    <citation type="submission" date="2020-12" db="EMBL/GenBank/DDBJ databases">
        <title>New Spironucleus salmonicida genome in near-complete chromosomes.</title>
        <authorList>
            <person name="Xu F."/>
            <person name="Kurt Z."/>
            <person name="Jimenez-Gonzalez A."/>
            <person name="Astvaldsson A."/>
            <person name="Andersson J.O."/>
            <person name="Svard S.G."/>
        </authorList>
    </citation>
    <scope>NUCLEOTIDE SEQUENCE</scope>
    <source>
        <strain evidence="2">ATCC 50377</strain>
    </source>
</reference>
<protein>
    <submittedName>
        <fullName evidence="1">Uncharacterized protein</fullName>
    </submittedName>
</protein>
<name>V6LBQ4_9EUKA</name>